<comment type="caution">
    <text evidence="1">The sequence shown here is derived from an EMBL/GenBank/DDBJ whole genome shotgun (WGS) entry which is preliminary data.</text>
</comment>
<gene>
    <name evidence="1" type="ORF">B7P34_06585</name>
</gene>
<evidence type="ECO:0000313" key="2">
    <source>
        <dbReference type="Proteomes" id="UP000242427"/>
    </source>
</evidence>
<protein>
    <submittedName>
        <fullName evidence="1">Uncharacterized protein</fullName>
    </submittedName>
</protein>
<keyword evidence="2" id="KW-1185">Reference proteome</keyword>
<reference evidence="1 2" key="1">
    <citation type="submission" date="2018-03" db="EMBL/GenBank/DDBJ databases">
        <title>Chitinolytic properties of Streptosporangium nondiastaticum TBG75A20.</title>
        <authorList>
            <person name="Gayathri V."/>
            <person name="Shiburaj S."/>
        </authorList>
    </citation>
    <scope>NUCLEOTIDE SEQUENCE [LARGE SCALE GENOMIC DNA]</scope>
    <source>
        <strain evidence="1 2">TBG75A20</strain>
    </source>
</reference>
<organism evidence="1 2">
    <name type="scientific">Streptosporangium nondiastaticum</name>
    <dbReference type="NCBI Taxonomy" id="35764"/>
    <lineage>
        <taxon>Bacteria</taxon>
        <taxon>Bacillati</taxon>
        <taxon>Actinomycetota</taxon>
        <taxon>Actinomycetes</taxon>
        <taxon>Streptosporangiales</taxon>
        <taxon>Streptosporangiaceae</taxon>
        <taxon>Streptosporangium</taxon>
    </lineage>
</organism>
<proteinExistence type="predicted"/>
<sequence>MGPATGPELESVLQREPAVKTRTRLGTVLIREVCTGVTQQGYEAGAAPLLSLLPRPPHP</sequence>
<name>A0A9X7JTG7_9ACTN</name>
<dbReference type="EMBL" id="PXWG01000009">
    <property type="protein sequence ID" value="PSJ29532.1"/>
    <property type="molecule type" value="Genomic_DNA"/>
</dbReference>
<dbReference type="AlphaFoldDB" id="A0A9X7JTG7"/>
<evidence type="ECO:0000313" key="1">
    <source>
        <dbReference type="EMBL" id="PSJ29532.1"/>
    </source>
</evidence>
<dbReference type="Proteomes" id="UP000242427">
    <property type="component" value="Unassembled WGS sequence"/>
</dbReference>
<accession>A0A9X7JTG7</accession>